<gene>
    <name evidence="1" type="ORF">METZ01_LOCUS392471</name>
</gene>
<dbReference type="AlphaFoldDB" id="A0A382UZM1"/>
<organism evidence="1">
    <name type="scientific">marine metagenome</name>
    <dbReference type="NCBI Taxonomy" id="408172"/>
    <lineage>
        <taxon>unclassified sequences</taxon>
        <taxon>metagenomes</taxon>
        <taxon>ecological metagenomes</taxon>
    </lineage>
</organism>
<dbReference type="EMBL" id="UINC01147981">
    <property type="protein sequence ID" value="SVD39617.1"/>
    <property type="molecule type" value="Genomic_DNA"/>
</dbReference>
<reference evidence="1" key="1">
    <citation type="submission" date="2018-05" db="EMBL/GenBank/DDBJ databases">
        <authorList>
            <person name="Lanie J.A."/>
            <person name="Ng W.-L."/>
            <person name="Kazmierczak K.M."/>
            <person name="Andrzejewski T.M."/>
            <person name="Davidsen T.M."/>
            <person name="Wayne K.J."/>
            <person name="Tettelin H."/>
            <person name="Glass J.I."/>
            <person name="Rusch D."/>
            <person name="Podicherti R."/>
            <person name="Tsui H.-C.T."/>
            <person name="Winkler M.E."/>
        </authorList>
    </citation>
    <scope>NUCLEOTIDE SEQUENCE</scope>
</reference>
<proteinExistence type="predicted"/>
<feature type="non-terminal residue" evidence="1">
    <location>
        <position position="27"/>
    </location>
</feature>
<accession>A0A382UZM1</accession>
<evidence type="ECO:0000313" key="1">
    <source>
        <dbReference type="EMBL" id="SVD39617.1"/>
    </source>
</evidence>
<name>A0A382UZM1_9ZZZZ</name>
<feature type="non-terminal residue" evidence="1">
    <location>
        <position position="1"/>
    </location>
</feature>
<protein>
    <submittedName>
        <fullName evidence="1">Uncharacterized protein</fullName>
    </submittedName>
</protein>
<sequence>VSTNLNNIYLTKIFQLIYLDFNKYMPG</sequence>